<protein>
    <recommendedName>
        <fullName evidence="12">Acyl-CoA dehydrogenase</fullName>
    </recommendedName>
</protein>
<feature type="domain" description="Acyl-CoA oxidase/dehydrogenase middle" evidence="8">
    <location>
        <begin position="154"/>
        <end position="248"/>
    </location>
</feature>
<evidence type="ECO:0000313" key="11">
    <source>
        <dbReference type="Proteomes" id="UP001175353"/>
    </source>
</evidence>
<evidence type="ECO:0000259" key="8">
    <source>
        <dbReference type="Pfam" id="PF02770"/>
    </source>
</evidence>
<dbReference type="InterPro" id="IPR050741">
    <property type="entry name" value="Acyl-CoA_dehydrogenase"/>
</dbReference>
<evidence type="ECO:0000256" key="2">
    <source>
        <dbReference type="ARBA" id="ARBA00009347"/>
    </source>
</evidence>
<evidence type="ECO:0000259" key="9">
    <source>
        <dbReference type="Pfam" id="PF02771"/>
    </source>
</evidence>
<evidence type="ECO:0000313" key="10">
    <source>
        <dbReference type="EMBL" id="KAK0974858.1"/>
    </source>
</evidence>
<dbReference type="InterPro" id="IPR009100">
    <property type="entry name" value="AcylCoA_DH/oxidase_NM_dom_sf"/>
</dbReference>
<reference evidence="10" key="1">
    <citation type="submission" date="2023-06" db="EMBL/GenBank/DDBJ databases">
        <title>Black Yeasts Isolated from many extreme environments.</title>
        <authorList>
            <person name="Coleine C."/>
            <person name="Stajich J.E."/>
            <person name="Selbmann L."/>
        </authorList>
    </citation>
    <scope>NUCLEOTIDE SEQUENCE</scope>
    <source>
        <strain evidence="10">CCFEE 5200</strain>
    </source>
</reference>
<evidence type="ECO:0000256" key="5">
    <source>
        <dbReference type="ARBA" id="ARBA00023002"/>
    </source>
</evidence>
<dbReference type="GO" id="GO:0033539">
    <property type="term" value="P:fatty acid beta-oxidation using acyl-CoA dehydrogenase"/>
    <property type="evidence" value="ECO:0007669"/>
    <property type="project" value="TreeGrafter"/>
</dbReference>
<dbReference type="PANTHER" id="PTHR48083">
    <property type="entry name" value="MEDIUM-CHAIN SPECIFIC ACYL-COA DEHYDROGENASE, MITOCHONDRIAL-RELATED"/>
    <property type="match status" value="1"/>
</dbReference>
<keyword evidence="3 6" id="KW-0285">Flavoprotein</keyword>
<keyword evidence="11" id="KW-1185">Reference proteome</keyword>
<dbReference type="AlphaFoldDB" id="A0AAN6KC99"/>
<dbReference type="GO" id="GO:0003995">
    <property type="term" value="F:acyl-CoA dehydrogenase activity"/>
    <property type="evidence" value="ECO:0007669"/>
    <property type="project" value="TreeGrafter"/>
</dbReference>
<keyword evidence="5 6" id="KW-0560">Oxidoreductase</keyword>
<evidence type="ECO:0000256" key="4">
    <source>
        <dbReference type="ARBA" id="ARBA00022827"/>
    </source>
</evidence>
<dbReference type="InterPro" id="IPR036250">
    <property type="entry name" value="AcylCo_DH-like_C"/>
</dbReference>
<dbReference type="SUPFAM" id="SSF47203">
    <property type="entry name" value="Acyl-CoA dehydrogenase C-terminal domain-like"/>
    <property type="match status" value="1"/>
</dbReference>
<accession>A0AAN6KC99</accession>
<dbReference type="Pfam" id="PF02770">
    <property type="entry name" value="Acyl-CoA_dh_M"/>
    <property type="match status" value="1"/>
</dbReference>
<dbReference type="Gene3D" id="2.40.110.10">
    <property type="entry name" value="Butyryl-CoA Dehydrogenase, subunit A, domain 2"/>
    <property type="match status" value="1"/>
</dbReference>
<dbReference type="InterPro" id="IPR037069">
    <property type="entry name" value="AcylCoA_DH/ox_N_sf"/>
</dbReference>
<keyword evidence="4 6" id="KW-0274">FAD</keyword>
<gene>
    <name evidence="10" type="ORF">LTR91_014196</name>
</gene>
<dbReference type="Pfam" id="PF02771">
    <property type="entry name" value="Acyl-CoA_dh_N"/>
    <property type="match status" value="1"/>
</dbReference>
<comment type="caution">
    <text evidence="10">The sequence shown here is derived from an EMBL/GenBank/DDBJ whole genome shotgun (WGS) entry which is preliminary data.</text>
</comment>
<dbReference type="InterPro" id="IPR013786">
    <property type="entry name" value="AcylCoA_DH/ox_N"/>
</dbReference>
<evidence type="ECO:0000256" key="6">
    <source>
        <dbReference type="RuleBase" id="RU362125"/>
    </source>
</evidence>
<dbReference type="InterPro" id="IPR046373">
    <property type="entry name" value="Acyl-CoA_Oxase/DH_mid-dom_sf"/>
</dbReference>
<feature type="domain" description="Acyl-CoA dehydrogenase/oxidase N-terminal" evidence="9">
    <location>
        <begin position="28"/>
        <end position="149"/>
    </location>
</feature>
<evidence type="ECO:0008006" key="12">
    <source>
        <dbReference type="Google" id="ProtNLM"/>
    </source>
</evidence>
<dbReference type="InterPro" id="IPR009075">
    <property type="entry name" value="AcylCo_DH/oxidase_C"/>
</dbReference>
<dbReference type="PANTHER" id="PTHR48083:SF28">
    <property type="entry name" value="ACYL-COA DEHYDROGENASE FAMILY PROTEIN (AFU_ORTHOLOGUE AFUA_6G10880)-RELATED"/>
    <property type="match status" value="1"/>
</dbReference>
<comment type="cofactor">
    <cofactor evidence="1 6">
        <name>FAD</name>
        <dbReference type="ChEBI" id="CHEBI:57692"/>
    </cofactor>
</comment>
<feature type="domain" description="Acyl-CoA dehydrogenase/oxidase C-terminal" evidence="7">
    <location>
        <begin position="261"/>
        <end position="416"/>
    </location>
</feature>
<evidence type="ECO:0000256" key="3">
    <source>
        <dbReference type="ARBA" id="ARBA00022630"/>
    </source>
</evidence>
<dbReference type="Proteomes" id="UP001175353">
    <property type="component" value="Unassembled WGS sequence"/>
</dbReference>
<name>A0AAN6KC99_9PEZI</name>
<comment type="similarity">
    <text evidence="2 6">Belongs to the acyl-CoA dehydrogenase family.</text>
</comment>
<dbReference type="Gene3D" id="1.20.140.10">
    <property type="entry name" value="Butyryl-CoA Dehydrogenase, subunit A, domain 3"/>
    <property type="match status" value="1"/>
</dbReference>
<dbReference type="Gene3D" id="1.10.540.10">
    <property type="entry name" value="Acyl-CoA dehydrogenase/oxidase, N-terminal domain"/>
    <property type="match status" value="1"/>
</dbReference>
<proteinExistence type="inferred from homology"/>
<evidence type="ECO:0000256" key="1">
    <source>
        <dbReference type="ARBA" id="ARBA00001974"/>
    </source>
</evidence>
<dbReference type="GO" id="GO:0005737">
    <property type="term" value="C:cytoplasm"/>
    <property type="evidence" value="ECO:0007669"/>
    <property type="project" value="TreeGrafter"/>
</dbReference>
<dbReference type="GO" id="GO:0050660">
    <property type="term" value="F:flavin adenine dinucleotide binding"/>
    <property type="evidence" value="ECO:0007669"/>
    <property type="project" value="InterPro"/>
</dbReference>
<dbReference type="SUPFAM" id="SSF56645">
    <property type="entry name" value="Acyl-CoA dehydrogenase NM domain-like"/>
    <property type="match status" value="1"/>
</dbReference>
<evidence type="ECO:0000259" key="7">
    <source>
        <dbReference type="Pfam" id="PF00441"/>
    </source>
</evidence>
<dbReference type="Pfam" id="PF00441">
    <property type="entry name" value="Acyl-CoA_dh_1"/>
    <property type="match status" value="1"/>
</dbReference>
<organism evidence="10 11">
    <name type="scientific">Friedmanniomyces endolithicus</name>
    <dbReference type="NCBI Taxonomy" id="329885"/>
    <lineage>
        <taxon>Eukaryota</taxon>
        <taxon>Fungi</taxon>
        <taxon>Dikarya</taxon>
        <taxon>Ascomycota</taxon>
        <taxon>Pezizomycotina</taxon>
        <taxon>Dothideomycetes</taxon>
        <taxon>Dothideomycetidae</taxon>
        <taxon>Mycosphaerellales</taxon>
        <taxon>Teratosphaeriaceae</taxon>
        <taxon>Friedmanniomyces</taxon>
    </lineage>
</organism>
<sequence length="430" mass="47043">MSSKPFGSLAPWSEPAWSQGIPSPYYNDSHRKLRDSLRAYINEHILPYSLDWEAKGEAPRSEALKWAQSGFCFADVPHPYRCKDSVGPAGIPVDELDVFHTLISTDETSRVEGGVMTSLGGASVIGVPPVIHHGTDEQKRKWLPGLASWETSFCLGITEPSGGSDVANIQTTAIKSPDGKFYTVNGWKKWITGAPWATFMTTAVRTGGPGLGGISVLVIPMDSPGLSWRRIPNSGQNAGGASLVELDEVKVPVENLLGIEGQGFRTIMVNFNRERYIMAVGCNRKARTCLTIAFEYAHTRETFGQPLIANQIIATKFSTLARYIESHWAWLEQIAYAVQQSAKGWQEPDAAGRFALAKVQGGRILEMANREAQQVWGGAGYQKGGPGAAVEQMSRDLRMYVVGGGSEEILCDLALRQETQLAKKRGWEKL</sequence>
<dbReference type="InterPro" id="IPR006091">
    <property type="entry name" value="Acyl-CoA_Oxase/DH_mid-dom"/>
</dbReference>
<dbReference type="EMBL" id="JAUJLE010000150">
    <property type="protein sequence ID" value="KAK0974858.1"/>
    <property type="molecule type" value="Genomic_DNA"/>
</dbReference>